<comment type="caution">
    <text evidence="1">The sequence shown here is derived from an EMBL/GenBank/DDBJ whole genome shotgun (WGS) entry which is preliminary data.</text>
</comment>
<organism evidence="1 2">
    <name type="scientific">Brachionus plicatilis</name>
    <name type="common">Marine rotifer</name>
    <name type="synonym">Brachionus muelleri</name>
    <dbReference type="NCBI Taxonomy" id="10195"/>
    <lineage>
        <taxon>Eukaryota</taxon>
        <taxon>Metazoa</taxon>
        <taxon>Spiralia</taxon>
        <taxon>Gnathifera</taxon>
        <taxon>Rotifera</taxon>
        <taxon>Eurotatoria</taxon>
        <taxon>Monogononta</taxon>
        <taxon>Pseudotrocha</taxon>
        <taxon>Ploima</taxon>
        <taxon>Brachionidae</taxon>
        <taxon>Brachionus</taxon>
    </lineage>
</organism>
<dbReference type="AlphaFoldDB" id="A0A3M7SVR2"/>
<accession>A0A3M7SVR2</accession>
<evidence type="ECO:0000313" key="1">
    <source>
        <dbReference type="EMBL" id="RNA39883.1"/>
    </source>
</evidence>
<proteinExistence type="predicted"/>
<dbReference type="Proteomes" id="UP000276133">
    <property type="component" value="Unassembled WGS sequence"/>
</dbReference>
<name>A0A3M7SVR2_BRAPC</name>
<dbReference type="EMBL" id="REGN01000698">
    <property type="protein sequence ID" value="RNA39883.1"/>
    <property type="molecule type" value="Genomic_DNA"/>
</dbReference>
<sequence length="110" mass="12836">MSTTTLSRQVLFTLVPLSSWFDSIILSQMSKTSDGSRNFLIQFDGTQKETCFFQKNKLPFCLNFFQIYLSTQFCPRAARLLILGPIADCLWFGKVIKWSFDYRVKFHLDT</sequence>
<reference evidence="1 2" key="1">
    <citation type="journal article" date="2018" name="Sci. Rep.">
        <title>Genomic signatures of local adaptation to the degree of environmental predictability in rotifers.</title>
        <authorList>
            <person name="Franch-Gras L."/>
            <person name="Hahn C."/>
            <person name="Garcia-Roger E.M."/>
            <person name="Carmona M.J."/>
            <person name="Serra M."/>
            <person name="Gomez A."/>
        </authorList>
    </citation>
    <scope>NUCLEOTIDE SEQUENCE [LARGE SCALE GENOMIC DNA]</scope>
    <source>
        <strain evidence="1">HYR1</strain>
    </source>
</reference>
<keyword evidence="2" id="KW-1185">Reference proteome</keyword>
<evidence type="ECO:0000313" key="2">
    <source>
        <dbReference type="Proteomes" id="UP000276133"/>
    </source>
</evidence>
<gene>
    <name evidence="1" type="ORF">BpHYR1_012489</name>
</gene>
<protein>
    <submittedName>
        <fullName evidence="1">Uncharacterized protein</fullName>
    </submittedName>
</protein>